<feature type="domain" description="Putative restriction endonuclease" evidence="1">
    <location>
        <begin position="10"/>
        <end position="180"/>
    </location>
</feature>
<dbReference type="SUPFAM" id="SSF52980">
    <property type="entry name" value="Restriction endonuclease-like"/>
    <property type="match status" value="1"/>
</dbReference>
<dbReference type="AlphaFoldDB" id="F4XZX9"/>
<dbReference type="PANTHER" id="PTHR34107:SF1">
    <property type="entry name" value="SLL0198 PROTEIN"/>
    <property type="match status" value="1"/>
</dbReference>
<sequence length="184" mass="20813">MPENARLTSQQFYDLCCANPDWKLERTVQGDLVIIAPTGGETGARNANLLIRLGIWNEQSQLGIVFDSSTGFHLPNGADRSPDVAWVKRERWEALTLAEREKFPPLAPDFVIELMSPTDNLKPAQLKMQEYLDNGVKLGWLFNRLAKQVEIYQSGKPKQVLEQPDKLFGEPVLPSFVLTLDGFW</sequence>
<proteinExistence type="predicted"/>
<accession>F4XZX9</accession>
<dbReference type="EMBL" id="GL890965">
    <property type="protein sequence ID" value="EGJ29897.1"/>
    <property type="molecule type" value="Genomic_DNA"/>
</dbReference>
<dbReference type="InterPro" id="IPR008538">
    <property type="entry name" value="Uma2"/>
</dbReference>
<dbReference type="Pfam" id="PF05685">
    <property type="entry name" value="Uma2"/>
    <property type="match status" value="1"/>
</dbReference>
<gene>
    <name evidence="2" type="ORF">LYNGBM3L_58450</name>
</gene>
<dbReference type="HOGENOM" id="CLU_076312_3_0_3"/>
<evidence type="ECO:0000313" key="2">
    <source>
        <dbReference type="EMBL" id="EGJ29897.1"/>
    </source>
</evidence>
<dbReference type="eggNOG" id="COG4636">
    <property type="taxonomic scope" value="Bacteria"/>
</dbReference>
<reference evidence="3" key="1">
    <citation type="journal article" date="2011" name="Proc. Natl. Acad. Sci. U.S.A.">
        <title>Genomic insights into the physiology and ecology of the marine filamentous cyanobacterium Lyngbya majuscula.</title>
        <authorList>
            <person name="Jones A.C."/>
            <person name="Monroe E.A."/>
            <person name="Podell S."/>
            <person name="Hess W.R."/>
            <person name="Klages S."/>
            <person name="Esquenazi E."/>
            <person name="Niessen S."/>
            <person name="Hoover H."/>
            <person name="Rothmann M."/>
            <person name="Lasken R.S."/>
            <person name="Yates J.R.III."/>
            <person name="Reinhardt R."/>
            <person name="Kube M."/>
            <person name="Burkart M.D."/>
            <person name="Allen E.E."/>
            <person name="Dorrestein P.C."/>
            <person name="Gerwick W.H."/>
            <person name="Gerwick L."/>
        </authorList>
    </citation>
    <scope>NUCLEOTIDE SEQUENCE [LARGE SCALE GENOMIC DNA]</scope>
    <source>
        <strain evidence="3">3L</strain>
    </source>
</reference>
<dbReference type="CDD" id="cd06260">
    <property type="entry name" value="DUF820-like"/>
    <property type="match status" value="1"/>
</dbReference>
<protein>
    <recommendedName>
        <fullName evidence="1">Putative restriction endonuclease domain-containing protein</fullName>
    </recommendedName>
</protein>
<evidence type="ECO:0000313" key="3">
    <source>
        <dbReference type="Proteomes" id="UP000003959"/>
    </source>
</evidence>
<evidence type="ECO:0000259" key="1">
    <source>
        <dbReference type="Pfam" id="PF05685"/>
    </source>
</evidence>
<keyword evidence="3" id="KW-1185">Reference proteome</keyword>
<dbReference type="PANTHER" id="PTHR34107">
    <property type="entry name" value="SLL0198 PROTEIN-RELATED"/>
    <property type="match status" value="1"/>
</dbReference>
<dbReference type="Gene3D" id="3.90.1570.10">
    <property type="entry name" value="tt1808, chain A"/>
    <property type="match status" value="1"/>
</dbReference>
<name>F4XZX9_9CYAN</name>
<dbReference type="Proteomes" id="UP000003959">
    <property type="component" value="Unassembled WGS sequence"/>
</dbReference>
<dbReference type="InterPro" id="IPR012296">
    <property type="entry name" value="Nuclease_put_TT1808"/>
</dbReference>
<organism evidence="2 3">
    <name type="scientific">Moorena producens 3L</name>
    <dbReference type="NCBI Taxonomy" id="489825"/>
    <lineage>
        <taxon>Bacteria</taxon>
        <taxon>Bacillati</taxon>
        <taxon>Cyanobacteriota</taxon>
        <taxon>Cyanophyceae</taxon>
        <taxon>Coleofasciculales</taxon>
        <taxon>Coleofasciculaceae</taxon>
        <taxon>Moorena</taxon>
    </lineage>
</organism>
<dbReference type="InterPro" id="IPR011335">
    <property type="entry name" value="Restrct_endonuc-II-like"/>
</dbReference>